<protein>
    <recommendedName>
        <fullName evidence="3">Cytochrome c domain-containing protein</fullName>
    </recommendedName>
</protein>
<organism evidence="1 2">
    <name type="scientific">Flavobacterium sangjuense</name>
    <dbReference type="NCBI Taxonomy" id="2518177"/>
    <lineage>
        <taxon>Bacteria</taxon>
        <taxon>Pseudomonadati</taxon>
        <taxon>Bacteroidota</taxon>
        <taxon>Flavobacteriia</taxon>
        <taxon>Flavobacteriales</taxon>
        <taxon>Flavobacteriaceae</taxon>
        <taxon>Flavobacterium</taxon>
    </lineage>
</organism>
<keyword evidence="2" id="KW-1185">Reference proteome</keyword>
<dbReference type="OrthoDB" id="982229at2"/>
<evidence type="ECO:0008006" key="3">
    <source>
        <dbReference type="Google" id="ProtNLM"/>
    </source>
</evidence>
<dbReference type="EMBL" id="CP038810">
    <property type="protein sequence ID" value="QBZ98202.1"/>
    <property type="molecule type" value="Genomic_DNA"/>
</dbReference>
<reference evidence="1 2" key="1">
    <citation type="submission" date="2019-04" db="EMBL/GenBank/DDBJ databases">
        <title>Flavobacterium sp. GS03.</title>
        <authorList>
            <person name="Kim H."/>
        </authorList>
    </citation>
    <scope>NUCLEOTIDE SEQUENCE [LARGE SCALE GENOMIC DNA]</scope>
    <source>
        <strain evidence="1 2">GS03</strain>
    </source>
</reference>
<accession>A0A4P7PV96</accession>
<dbReference type="Proteomes" id="UP000296862">
    <property type="component" value="Chromosome"/>
</dbReference>
<evidence type="ECO:0000313" key="2">
    <source>
        <dbReference type="Proteomes" id="UP000296862"/>
    </source>
</evidence>
<sequence length="155" mass="17909">MKKIIAIVLVFSFFCFASSLMLVSCQKKEAKVEEEKCPPTKEKKLEMYQMSEMAALMEQMYVDNKRLKERIQKGDTLGTFPKHFLKIHTAKFTDETDNDLFFKQKAKDYIAAQQLIYSDPKNAEQHFNAGVDACLKCHESKCGGPIPRIKKLYIK</sequence>
<dbReference type="RefSeq" id="WP_136152111.1">
    <property type="nucleotide sequence ID" value="NZ_CP038810.1"/>
</dbReference>
<evidence type="ECO:0000313" key="1">
    <source>
        <dbReference type="EMBL" id="QBZ98202.1"/>
    </source>
</evidence>
<dbReference type="PROSITE" id="PS51257">
    <property type="entry name" value="PROKAR_LIPOPROTEIN"/>
    <property type="match status" value="1"/>
</dbReference>
<dbReference type="KEGG" id="fsn:GS03_01707"/>
<name>A0A4P7PV96_9FLAO</name>
<proteinExistence type="predicted"/>
<dbReference type="AlphaFoldDB" id="A0A4P7PV96"/>
<gene>
    <name evidence="1" type="ORF">GS03_01707</name>
</gene>